<reference evidence="2" key="1">
    <citation type="submission" date="2016-11" db="UniProtKB">
        <authorList>
            <consortium name="WormBaseParasite"/>
        </authorList>
    </citation>
    <scope>IDENTIFICATION</scope>
    <source>
        <strain evidence="2">KR3021</strain>
    </source>
</reference>
<evidence type="ECO:0000313" key="2">
    <source>
        <dbReference type="WBParaSite" id="RSKR_0000271300.1"/>
    </source>
</evidence>
<sequence>MSELSESPTVTTTGQGAEEAVVSNSPSTKTSPAQQTILNNKLSTKQHLIDPVPSTSFDTNTTTTAPSSQTNIQTNIQTNMVGGHSDLGERNNVESDAKGTDLGTPISQNLQEQQNLPPSWPLNNMPPPHSFPTNFPPNIPAPNNNQWLQQQPRFLPAQPLPQQPGQHPYYGNHFMGQPLGPPTINTSNNTTTTNNSNGGGTVLQQQKLSNGVSPHHQSTLPHPPNSDWNKLSSSTPTPAPPAPHNLSNNHSISTTEQQSSTPSQPGASPSGNSSVTEDNEDSKQSMMNSPSWSNQSTSQKTAPQTPSEQVASSSSRAGVMTPAELIEKMATTLYFELDERNPQLMAERRAFFERLYKISEANEDVITAIPCVSKIPVDLFRLWKGVVEGGGFDSVVKERGWRNLCILSHPNMVNSAAAGYQLRRHYTKYVLRLECEDTGKNYEESVQKADKLKKKRKDKEPMAKGPPSQGNASKPMTPVPQNIPPLHHQQQQLPPSHQPQVTTPQPQQGSIRPPFAPPHQQGQGFPPQPPHHPEMGPGYQYQQQQVPYNGWPHHAPQQPGFYGPGPNMGPRMGQPQMGGQPQMTGQLPMSQMGGQPMSQMGGQPPMSQIGGQPPMSQMGGQPPMPQMRNPNMPPEHIGYEGMPPNQHGGYYPPPHHMPTIAPQHIPYPGSQPYPHLPGPSPMHQQPQQQSGPPEIKSATPSQVSSRAPSAGPPPPGTPDSSRMSSIAEEQPTPQQLHTPVVTPHQSSASPYYPPPNSGPYNQRGSGAMQMPPQGYPPHMQTPQGMWPPRMGPPPPNSAQQQQFPPMANPNSQQRRPPTGYPPQLAGPAMAPPQPSPQPAPQSQNRSKFPSTPQGMVPPQYAAIHQQLPPNSQQRPPITPQNQHHMGNAITPQQLMPPGQMGSSNQMSCFTVAPSVPIPKMMPQNTIEGITYENCRKRKKMFIKDIQQTYHPKRYIMALRSGLDTETSWAINNLTILLYDPEPNLYLNFEAMPDLLTLSLEHLRATLALLFPEEFKGYKTTSGLREIEDKEVLQTEFDESLNMKPLTNGSASNGGSNSNGIVIKEEATVEAKPIIKVTEIAENKSKELRFVEREMPIELRRIRPVAFNLDSHLYDETMRADTVAVNYSKGLGVGFAERISCQIKNIVSFEEELEEMKALKRRKCENGVVVKVKTEDVVDLNERTSIKDIKLIQTEVDRKKNFGLYTFRHMSAQQLADRCLALSNIIRGFAFLPKNEHAMRKSYSLLNILGKCLKLRCGEKKLNYSNMEDKREAKEEDELMGDMLLEEDDDDNSILDHVADTLRQDAFVILSFICGHLNLMEYDSDIAFTILDGLIHWSTSKSIQARESIISGDSNAKNFALDILGKLVIQEGNVDLIWATGPMNRNIEFVKVLSTYLSLQDDISIRDREFSLVILDCLGNSYQEVSLILGNDTDAVKHLMCFIEVIHNNMQDLTNRHGPQVLRDGSDSMGTSWIMLRRAGNILFNISKVPSNVGLFVKHQYSILELSSSNFISADPKITQMFNNILFEVSQYSRNLYPPPIICHDIVDYDDLSTQPEKETDLPTDEGLTIKTEDLPTNEEGSKSGKGTTPNSVSPNEPSVTTNVTPSSETNSPAIVTASA</sequence>
<dbReference type="Proteomes" id="UP000095286">
    <property type="component" value="Unplaced"/>
</dbReference>
<accession>A0AC35TPT8</accession>
<organism evidence="1 2">
    <name type="scientific">Rhabditophanes sp. KR3021</name>
    <dbReference type="NCBI Taxonomy" id="114890"/>
    <lineage>
        <taxon>Eukaryota</taxon>
        <taxon>Metazoa</taxon>
        <taxon>Ecdysozoa</taxon>
        <taxon>Nematoda</taxon>
        <taxon>Chromadorea</taxon>
        <taxon>Rhabditida</taxon>
        <taxon>Tylenchina</taxon>
        <taxon>Panagrolaimomorpha</taxon>
        <taxon>Strongyloidoidea</taxon>
        <taxon>Alloionematidae</taxon>
        <taxon>Rhabditophanes</taxon>
    </lineage>
</organism>
<dbReference type="WBParaSite" id="RSKR_0000271300.1">
    <property type="protein sequence ID" value="RSKR_0000271300.1"/>
    <property type="gene ID" value="RSKR_0000271300"/>
</dbReference>
<name>A0AC35TPT8_9BILA</name>
<proteinExistence type="predicted"/>
<protein>
    <submittedName>
        <fullName evidence="2">ARID domain-containing protein</fullName>
    </submittedName>
</protein>
<evidence type="ECO:0000313" key="1">
    <source>
        <dbReference type="Proteomes" id="UP000095286"/>
    </source>
</evidence>